<evidence type="ECO:0000313" key="1">
    <source>
        <dbReference type="EMBL" id="GIX61080.1"/>
    </source>
</evidence>
<dbReference type="EMBL" id="BPLF01000001">
    <property type="protein sequence ID" value="GIX61080.1"/>
    <property type="molecule type" value="Genomic_DNA"/>
</dbReference>
<proteinExistence type="predicted"/>
<dbReference type="Proteomes" id="UP001497744">
    <property type="component" value="Unassembled WGS sequence"/>
</dbReference>
<accession>A0AAV4LNQ2</accession>
<keyword evidence="1" id="KW-0808">Transferase</keyword>
<organism evidence="1 2">
    <name type="scientific">Babesia caballi</name>
    <dbReference type="NCBI Taxonomy" id="5871"/>
    <lineage>
        <taxon>Eukaryota</taxon>
        <taxon>Sar</taxon>
        <taxon>Alveolata</taxon>
        <taxon>Apicomplexa</taxon>
        <taxon>Aconoidasida</taxon>
        <taxon>Piroplasmida</taxon>
        <taxon>Babesiidae</taxon>
        <taxon>Babesia</taxon>
    </lineage>
</organism>
<name>A0AAV4LNQ2_BABCB</name>
<sequence length="229" mass="25641">MFSPVLRIADRGKYSHLQSPIDDDSCVQLCVERILNILPKLYVTFIFLRFKIQDDNELGGEEWDENYNAGPLGQWLKGASGLHSASSSKAILLPGGYDGYLREVPEEGLVSLINDLLSGTDDDDGGCFQYLLLDLVTVTRWSPCSVATYLALVHGLCKKYAFFQSTSQTYKDTEDVLNKLSTNLKVLAPDLNEDKKALFTALFEGSPTKYSEHLTDAYFEGRMKWLNGM</sequence>
<dbReference type="GO" id="GO:0016757">
    <property type="term" value="F:glycosyltransferase activity"/>
    <property type="evidence" value="ECO:0007669"/>
    <property type="project" value="UniProtKB-KW"/>
</dbReference>
<comment type="caution">
    <text evidence="1">The sequence shown here is derived from an EMBL/GenBank/DDBJ whole genome shotgun (WGS) entry which is preliminary data.</text>
</comment>
<dbReference type="RefSeq" id="XP_067713151.1">
    <property type="nucleotide sequence ID" value="XM_067857050.1"/>
</dbReference>
<protein>
    <submittedName>
        <fullName evidence="1">Nicotinate phosphoribosyltransferase</fullName>
    </submittedName>
</protein>
<evidence type="ECO:0000313" key="2">
    <source>
        <dbReference type="Proteomes" id="UP001497744"/>
    </source>
</evidence>
<keyword evidence="2" id="KW-1185">Reference proteome</keyword>
<gene>
    <name evidence="1" type="ORF">BcabD6B2_05150</name>
</gene>
<dbReference type="AlphaFoldDB" id="A0AAV4LNQ2"/>
<dbReference type="GeneID" id="94192563"/>
<reference evidence="1 2" key="1">
    <citation type="submission" date="2021-06" db="EMBL/GenBank/DDBJ databases">
        <title>Genome sequence of Babesia caballi.</title>
        <authorList>
            <person name="Yamagishi J."/>
            <person name="Kidaka T."/>
            <person name="Ochi A."/>
        </authorList>
    </citation>
    <scope>NUCLEOTIDE SEQUENCE [LARGE SCALE GENOMIC DNA]</scope>
    <source>
        <strain evidence="1">USDA-D6B2</strain>
    </source>
</reference>
<keyword evidence="1" id="KW-0328">Glycosyltransferase</keyword>